<dbReference type="GO" id="GO:0005829">
    <property type="term" value="C:cytosol"/>
    <property type="evidence" value="ECO:0007669"/>
    <property type="project" value="TreeGrafter"/>
</dbReference>
<dbReference type="InterPro" id="IPR008145">
    <property type="entry name" value="GK/Ca_channel_bsu"/>
</dbReference>
<evidence type="ECO:0000256" key="1">
    <source>
        <dbReference type="ARBA" id="ARBA00003531"/>
    </source>
</evidence>
<dbReference type="Pfam" id="PF00625">
    <property type="entry name" value="Guanylate_kin"/>
    <property type="match status" value="1"/>
</dbReference>
<keyword evidence="4 7" id="KW-0418">Kinase</keyword>
<dbReference type="OrthoDB" id="1033810at2"/>
<dbReference type="PIR" id="D96936">
    <property type="entry name" value="D96936"/>
</dbReference>
<comment type="similarity">
    <text evidence="2">Belongs to the guanylate kinase family.</text>
</comment>
<dbReference type="SUPFAM" id="SSF52540">
    <property type="entry name" value="P-loop containing nucleoside triphosphate hydrolases"/>
    <property type="match status" value="1"/>
</dbReference>
<dbReference type="EMBL" id="AE001437">
    <property type="protein sequence ID" value="AAK78279.1"/>
    <property type="molecule type" value="Genomic_DNA"/>
</dbReference>
<dbReference type="PATRIC" id="fig|272562.8.peg.487"/>
<dbReference type="GeneID" id="44996810"/>
<dbReference type="Proteomes" id="UP000000814">
    <property type="component" value="Chromosome"/>
</dbReference>
<evidence type="ECO:0000256" key="4">
    <source>
        <dbReference type="ARBA" id="ARBA00022777"/>
    </source>
</evidence>
<accession>Q97MA0</accession>
<dbReference type="AlphaFoldDB" id="Q97MA0"/>
<protein>
    <submittedName>
        <fullName evidence="7">Guanylate kinase</fullName>
    </submittedName>
</protein>
<feature type="domain" description="Guanylate kinase-like" evidence="6">
    <location>
        <begin position="2"/>
        <end position="192"/>
    </location>
</feature>
<proteinExistence type="inferred from homology"/>
<evidence type="ECO:0000256" key="2">
    <source>
        <dbReference type="ARBA" id="ARBA00005790"/>
    </source>
</evidence>
<dbReference type="PANTHER" id="PTHR23117">
    <property type="entry name" value="GUANYLATE KINASE-RELATED"/>
    <property type="match status" value="1"/>
</dbReference>
<reference evidence="7 8" key="1">
    <citation type="journal article" date="2001" name="J. Bacteriol.">
        <title>Genome sequence and comparative analysis of the solvent-producing bacterium Clostridium acetobutylicum.</title>
        <authorList>
            <person name="Nolling J."/>
            <person name="Breton G."/>
            <person name="Omelchenko M.V."/>
            <person name="Makarova K.S."/>
            <person name="Zeng Q."/>
            <person name="Gibson R."/>
            <person name="Lee H.M."/>
            <person name="Dubois J."/>
            <person name="Qiu D."/>
            <person name="Hitti J."/>
            <person name="Wolf Y.I."/>
            <person name="Tatusov R.L."/>
            <person name="Sabathe F."/>
            <person name="Doucette-Stamm L."/>
            <person name="Soucaille P."/>
            <person name="Daly M.J."/>
            <person name="Bennett G.N."/>
            <person name="Koonin E.V."/>
            <person name="Smith D.R."/>
        </authorList>
    </citation>
    <scope>NUCLEOTIDE SEQUENCE [LARGE SCALE GENOMIC DNA]</scope>
    <source>
        <strain evidence="8">ATCC 824 / DSM 792 / JCM 1419 / LMG 5710 / VKM B-1787</strain>
    </source>
</reference>
<dbReference type="PANTHER" id="PTHR23117:SF13">
    <property type="entry name" value="GUANYLATE KINASE"/>
    <property type="match status" value="1"/>
</dbReference>
<sequence length="195" mass="23186">MGKIFCLFGKSNSGKDTIFKKLRDDDSMKLKPIVTYTTRPKRDKEKDGVEYYFIDEKKLNEYESMGKIIEKRTYSTVMGKWHYSTIDDGQIDFESGNYILITTLEAYKSIRNYFGENRIMPFYINVDDGIRLERALKREKGQHNPNYEEVCRRFLADNNDFSEEKLKECGIKKYYNNYDLEKCLCEIKNDINENI</sequence>
<evidence type="ECO:0000313" key="7">
    <source>
        <dbReference type="EMBL" id="AAK78279.1"/>
    </source>
</evidence>
<keyword evidence="8" id="KW-1185">Reference proteome</keyword>
<dbReference type="GO" id="GO:0004385">
    <property type="term" value="F:GMP kinase activity"/>
    <property type="evidence" value="ECO:0007669"/>
    <property type="project" value="UniProtKB-EC"/>
</dbReference>
<dbReference type="PROSITE" id="PS50052">
    <property type="entry name" value="GUANYLATE_KINASE_2"/>
    <property type="match status" value="1"/>
</dbReference>
<dbReference type="InterPro" id="IPR027417">
    <property type="entry name" value="P-loop_NTPase"/>
</dbReference>
<evidence type="ECO:0000313" key="8">
    <source>
        <dbReference type="Proteomes" id="UP000000814"/>
    </source>
</evidence>
<dbReference type="RefSeq" id="WP_010963621.1">
    <property type="nucleotide sequence ID" value="NC_003030.1"/>
</dbReference>
<keyword evidence="3" id="KW-0808">Transferase</keyword>
<comment type="catalytic activity">
    <reaction evidence="5">
        <text>GMP + ATP = GDP + ADP</text>
        <dbReference type="Rhea" id="RHEA:20780"/>
        <dbReference type="ChEBI" id="CHEBI:30616"/>
        <dbReference type="ChEBI" id="CHEBI:58115"/>
        <dbReference type="ChEBI" id="CHEBI:58189"/>
        <dbReference type="ChEBI" id="CHEBI:456216"/>
        <dbReference type="EC" id="2.7.4.8"/>
    </reaction>
</comment>
<evidence type="ECO:0000256" key="5">
    <source>
        <dbReference type="ARBA" id="ARBA00048594"/>
    </source>
</evidence>
<dbReference type="InterPro" id="IPR008144">
    <property type="entry name" value="Guanylate_kin-like_dom"/>
</dbReference>
<dbReference type="KEGG" id="cac:CA_C0298"/>
<dbReference type="STRING" id="272562.CA_C0298"/>
<gene>
    <name evidence="7" type="ordered locus">CA_C0298</name>
</gene>
<name>Q97MA0_CLOAB</name>
<dbReference type="eggNOG" id="COG0194">
    <property type="taxonomic scope" value="Bacteria"/>
</dbReference>
<dbReference type="InterPro" id="IPR020590">
    <property type="entry name" value="Guanylate_kinase_CS"/>
</dbReference>
<evidence type="ECO:0000259" key="6">
    <source>
        <dbReference type="PROSITE" id="PS50052"/>
    </source>
</evidence>
<dbReference type="HOGENOM" id="CLU_1376102_0_0_9"/>
<comment type="function">
    <text evidence="1">Essential for recycling GMP and indirectly, cGMP.</text>
</comment>
<dbReference type="PROSITE" id="PS00856">
    <property type="entry name" value="GUANYLATE_KINASE_1"/>
    <property type="match status" value="1"/>
</dbReference>
<evidence type="ECO:0000256" key="3">
    <source>
        <dbReference type="ARBA" id="ARBA00022679"/>
    </source>
</evidence>
<dbReference type="Gene3D" id="3.40.50.300">
    <property type="entry name" value="P-loop containing nucleotide triphosphate hydrolases"/>
    <property type="match status" value="1"/>
</dbReference>
<organism evidence="7 8">
    <name type="scientific">Clostridium acetobutylicum (strain ATCC 824 / DSM 792 / JCM 1419 / IAM 19013 / LMG 5710 / NBRC 13948 / NRRL B-527 / VKM B-1787 / 2291 / W)</name>
    <dbReference type="NCBI Taxonomy" id="272562"/>
    <lineage>
        <taxon>Bacteria</taxon>
        <taxon>Bacillati</taxon>
        <taxon>Bacillota</taxon>
        <taxon>Clostridia</taxon>
        <taxon>Eubacteriales</taxon>
        <taxon>Clostridiaceae</taxon>
        <taxon>Clostridium</taxon>
    </lineage>
</organism>
<dbReference type="SMART" id="SM00072">
    <property type="entry name" value="GuKc"/>
    <property type="match status" value="1"/>
</dbReference>